<dbReference type="Pfam" id="PF07862">
    <property type="entry name" value="Nif11"/>
    <property type="match status" value="1"/>
</dbReference>
<proteinExistence type="predicted"/>
<reference evidence="2 3" key="1">
    <citation type="submission" date="2020-04" db="EMBL/GenBank/DDBJ databases">
        <authorList>
            <person name="Basu S."/>
            <person name="Maruthanayagam V."/>
            <person name="Chakraborty S."/>
            <person name="Pramanik A."/>
            <person name="Mukherjee J."/>
            <person name="Brink B."/>
        </authorList>
    </citation>
    <scope>NUCLEOTIDE SEQUENCE [LARGE SCALE GENOMIC DNA]</scope>
    <source>
        <strain evidence="2 3">AP17</strain>
    </source>
</reference>
<dbReference type="InterPro" id="IPR012903">
    <property type="entry name" value="Nif11"/>
</dbReference>
<feature type="domain" description="Nif11" evidence="1">
    <location>
        <begin position="3"/>
        <end position="46"/>
    </location>
</feature>
<dbReference type="AlphaFoldDB" id="A0A6H1TUV7"/>
<protein>
    <submittedName>
        <fullName evidence="2">Nif11 family protein</fullName>
    </submittedName>
</protein>
<dbReference type="KEGG" id="oxy:HCG48_04895"/>
<evidence type="ECO:0000313" key="2">
    <source>
        <dbReference type="EMBL" id="QIZ69996.1"/>
    </source>
</evidence>
<organism evidence="2 3">
    <name type="scientific">Oxynema aestuarii AP17</name>
    <dbReference type="NCBI Taxonomy" id="2064643"/>
    <lineage>
        <taxon>Bacteria</taxon>
        <taxon>Bacillati</taxon>
        <taxon>Cyanobacteriota</taxon>
        <taxon>Cyanophyceae</taxon>
        <taxon>Oscillatoriophycideae</taxon>
        <taxon>Oscillatoriales</taxon>
        <taxon>Oscillatoriaceae</taxon>
        <taxon>Oxynema</taxon>
        <taxon>Oxynema aestuarii</taxon>
    </lineage>
</organism>
<name>A0A6H1TUV7_9CYAN</name>
<gene>
    <name evidence="2" type="ORF">HCG48_04895</name>
</gene>
<dbReference type="EMBL" id="CP051167">
    <property type="protein sequence ID" value="QIZ69996.1"/>
    <property type="molecule type" value="Genomic_DNA"/>
</dbReference>
<keyword evidence="3" id="KW-1185">Reference proteome</keyword>
<sequence>MLSQNAATLFKEIQNSLALREKRDAIANLDKFMELARQKGYRYTQEQLRQEIENLSEEELATLINPGVSPRHHILAR</sequence>
<evidence type="ECO:0000313" key="3">
    <source>
        <dbReference type="Proteomes" id="UP000500857"/>
    </source>
</evidence>
<dbReference type="Proteomes" id="UP000500857">
    <property type="component" value="Chromosome"/>
</dbReference>
<evidence type="ECO:0000259" key="1">
    <source>
        <dbReference type="Pfam" id="PF07862"/>
    </source>
</evidence>
<dbReference type="RefSeq" id="WP_168568153.1">
    <property type="nucleotide sequence ID" value="NZ_CP051167.1"/>
</dbReference>
<accession>A0A6H1TUV7</accession>